<sequence>MSMNRRQFLIFSSLSGLGIAIFAKIFGNKMAESSNISAANTPKPASSPTSAKSDTEQPLLRFVSVADTGTGTREQYAVAEAMTRYHQQNPYDLVVLAGDNIYNNGEMAKISAVFEQPYQPLLKQGVKFQACLGNHDIRTDNGDPQVKYAGFNMSGRYYTFRRGEVQFFALDTNNNADWKVQLPWLEQELSRSNAPWKIVFGHHQIYSSGVYGMNKAFIDMLSPIFQKHGVPLYINGHDHHYERSQSLKGTTYVICGAGAGTRPVGKSQWTAYSVERLSFAAYEVYSDRIIIKGIGTDNQVFDQGIIPVQSA</sequence>
<evidence type="ECO:0000256" key="1">
    <source>
        <dbReference type="ARBA" id="ARBA00022729"/>
    </source>
</evidence>
<dbReference type="GO" id="GO:0016787">
    <property type="term" value="F:hydrolase activity"/>
    <property type="evidence" value="ECO:0007669"/>
    <property type="project" value="UniProtKB-KW"/>
</dbReference>
<dbReference type="SUPFAM" id="SSF56300">
    <property type="entry name" value="Metallo-dependent phosphatases"/>
    <property type="match status" value="1"/>
</dbReference>
<accession>A0A6J4I4L3</accession>
<organism evidence="5">
    <name type="scientific">uncultured Coleofasciculus sp</name>
    <dbReference type="NCBI Taxonomy" id="1267456"/>
    <lineage>
        <taxon>Bacteria</taxon>
        <taxon>Bacillati</taxon>
        <taxon>Cyanobacteriota</taxon>
        <taxon>Cyanophyceae</taxon>
        <taxon>Coleofasciculales</taxon>
        <taxon>Coleofasciculaceae</taxon>
        <taxon>Coleofasciculus</taxon>
        <taxon>environmental samples</taxon>
    </lineage>
</organism>
<dbReference type="PANTHER" id="PTHR10161">
    <property type="entry name" value="TARTRATE-RESISTANT ACID PHOSPHATASE TYPE 5"/>
    <property type="match status" value="1"/>
</dbReference>
<evidence type="ECO:0000259" key="4">
    <source>
        <dbReference type="Pfam" id="PF00149"/>
    </source>
</evidence>
<gene>
    <name evidence="5" type="ORF">AVDCRST_MAG92-1527</name>
</gene>
<evidence type="ECO:0000256" key="3">
    <source>
        <dbReference type="SAM" id="MobiDB-lite"/>
    </source>
</evidence>
<feature type="compositionally biased region" description="Low complexity" evidence="3">
    <location>
        <begin position="37"/>
        <end position="52"/>
    </location>
</feature>
<keyword evidence="2" id="KW-0378">Hydrolase</keyword>
<name>A0A6J4I4L3_9CYAN</name>
<dbReference type="Gene3D" id="3.60.21.10">
    <property type="match status" value="1"/>
</dbReference>
<dbReference type="Pfam" id="PF00149">
    <property type="entry name" value="Metallophos"/>
    <property type="match status" value="1"/>
</dbReference>
<dbReference type="EMBL" id="CADCTM010000223">
    <property type="protein sequence ID" value="CAA9241335.1"/>
    <property type="molecule type" value="Genomic_DNA"/>
</dbReference>
<dbReference type="PANTHER" id="PTHR10161:SF14">
    <property type="entry name" value="TARTRATE-RESISTANT ACID PHOSPHATASE TYPE 5"/>
    <property type="match status" value="1"/>
</dbReference>
<dbReference type="AlphaFoldDB" id="A0A6J4I4L3"/>
<dbReference type="InterPro" id="IPR029052">
    <property type="entry name" value="Metallo-depent_PP-like"/>
</dbReference>
<evidence type="ECO:0000313" key="5">
    <source>
        <dbReference type="EMBL" id="CAA9241335.1"/>
    </source>
</evidence>
<feature type="domain" description="Calcineurin-like phosphoesterase" evidence="4">
    <location>
        <begin position="61"/>
        <end position="241"/>
    </location>
</feature>
<feature type="region of interest" description="Disordered" evidence="3">
    <location>
        <begin position="36"/>
        <end position="55"/>
    </location>
</feature>
<protein>
    <submittedName>
        <fullName evidence="5">Putative purple acid phosphatase</fullName>
    </submittedName>
</protein>
<dbReference type="InterPro" id="IPR004843">
    <property type="entry name" value="Calcineurin-like_PHP"/>
</dbReference>
<proteinExistence type="predicted"/>
<dbReference type="InterPro" id="IPR051558">
    <property type="entry name" value="Metallophosphoesterase_PAP"/>
</dbReference>
<reference evidence="5" key="1">
    <citation type="submission" date="2020-02" db="EMBL/GenBank/DDBJ databases">
        <authorList>
            <person name="Meier V. D."/>
        </authorList>
    </citation>
    <scope>NUCLEOTIDE SEQUENCE</scope>
    <source>
        <strain evidence="5">AVDCRST_MAG92</strain>
    </source>
</reference>
<evidence type="ECO:0000256" key="2">
    <source>
        <dbReference type="ARBA" id="ARBA00022801"/>
    </source>
</evidence>
<keyword evidence="1" id="KW-0732">Signal</keyword>